<protein>
    <submittedName>
        <fullName evidence="1">Uncharacterized protein</fullName>
    </submittedName>
</protein>
<accession>A0A7J0G433</accession>
<evidence type="ECO:0000313" key="2">
    <source>
        <dbReference type="Proteomes" id="UP000585474"/>
    </source>
</evidence>
<comment type="caution">
    <text evidence="1">The sequence shown here is derived from an EMBL/GenBank/DDBJ whole genome shotgun (WGS) entry which is preliminary data.</text>
</comment>
<gene>
    <name evidence="1" type="ORF">Acr_17g0011280</name>
</gene>
<evidence type="ECO:0000313" key="1">
    <source>
        <dbReference type="EMBL" id="GFZ05556.1"/>
    </source>
</evidence>
<dbReference type="OrthoDB" id="1725660at2759"/>
<proteinExistence type="predicted"/>
<reference evidence="1 2" key="1">
    <citation type="submission" date="2019-07" db="EMBL/GenBank/DDBJ databases">
        <title>De Novo Assembly of kiwifruit Actinidia rufa.</title>
        <authorList>
            <person name="Sugita-Konishi S."/>
            <person name="Sato K."/>
            <person name="Mori E."/>
            <person name="Abe Y."/>
            <person name="Kisaki G."/>
            <person name="Hamano K."/>
            <person name="Suezawa K."/>
            <person name="Otani M."/>
            <person name="Fukuda T."/>
            <person name="Manabe T."/>
            <person name="Gomi K."/>
            <person name="Tabuchi M."/>
            <person name="Akimitsu K."/>
            <person name="Kataoka I."/>
        </authorList>
    </citation>
    <scope>NUCLEOTIDE SEQUENCE [LARGE SCALE GENOMIC DNA]</scope>
    <source>
        <strain evidence="2">cv. Fuchu</strain>
    </source>
</reference>
<keyword evidence="2" id="KW-1185">Reference proteome</keyword>
<dbReference type="Gene3D" id="2.40.50.140">
    <property type="entry name" value="Nucleic acid-binding proteins"/>
    <property type="match status" value="1"/>
</dbReference>
<dbReference type="Proteomes" id="UP000585474">
    <property type="component" value="Unassembled WGS sequence"/>
</dbReference>
<dbReference type="AlphaFoldDB" id="A0A7J0G433"/>
<name>A0A7J0G433_9ERIC</name>
<dbReference type="InterPro" id="IPR012340">
    <property type="entry name" value="NA-bd_OB-fold"/>
</dbReference>
<dbReference type="EMBL" id="BJWL01000017">
    <property type="protein sequence ID" value="GFZ05556.1"/>
    <property type="molecule type" value="Genomic_DNA"/>
</dbReference>
<dbReference type="SUPFAM" id="SSF50249">
    <property type="entry name" value="Nucleic acid-binding proteins"/>
    <property type="match status" value="1"/>
</dbReference>
<sequence>MEDASSIALATVFGKNAEKLFSFKANDLVNNTNEDGIVNPELLKQSASNKKYLMLLKCYKYHTENDIQQKYNIVTIQEDFAEDVSSVDTEDLV</sequence>
<organism evidence="1 2">
    <name type="scientific">Actinidia rufa</name>
    <dbReference type="NCBI Taxonomy" id="165716"/>
    <lineage>
        <taxon>Eukaryota</taxon>
        <taxon>Viridiplantae</taxon>
        <taxon>Streptophyta</taxon>
        <taxon>Embryophyta</taxon>
        <taxon>Tracheophyta</taxon>
        <taxon>Spermatophyta</taxon>
        <taxon>Magnoliopsida</taxon>
        <taxon>eudicotyledons</taxon>
        <taxon>Gunneridae</taxon>
        <taxon>Pentapetalae</taxon>
        <taxon>asterids</taxon>
        <taxon>Ericales</taxon>
        <taxon>Actinidiaceae</taxon>
        <taxon>Actinidia</taxon>
    </lineage>
</organism>